<sequence length="152" mass="16389">MLAIHAAGQDGARAEAAGELFRQACTQGGLRQVLELVAGLARQNAHAFLVGHGLDERDARNRVGMHQGRAAQVDERGDLLGRLQRARLKLQRAQGLQPRQDGADEQQGQQKERAPKQVQPDAGALRRVVLGRLERGGAGGFCVDGFRAFGTH</sequence>
<organism evidence="2">
    <name type="scientific">bioreactor metagenome</name>
    <dbReference type="NCBI Taxonomy" id="1076179"/>
    <lineage>
        <taxon>unclassified sequences</taxon>
        <taxon>metagenomes</taxon>
        <taxon>ecological metagenomes</taxon>
    </lineage>
</organism>
<comment type="caution">
    <text evidence="2">The sequence shown here is derived from an EMBL/GenBank/DDBJ whole genome shotgun (WGS) entry which is preliminary data.</text>
</comment>
<protein>
    <submittedName>
        <fullName evidence="2">Uncharacterized protein</fullName>
    </submittedName>
</protein>
<evidence type="ECO:0000313" key="2">
    <source>
        <dbReference type="EMBL" id="MPM74486.1"/>
    </source>
</evidence>
<proteinExistence type="predicted"/>
<accession>A0A645CC05</accession>
<feature type="region of interest" description="Disordered" evidence="1">
    <location>
        <begin position="91"/>
        <end position="121"/>
    </location>
</feature>
<dbReference type="EMBL" id="VSSQ01025996">
    <property type="protein sequence ID" value="MPM74486.1"/>
    <property type="molecule type" value="Genomic_DNA"/>
</dbReference>
<reference evidence="2" key="1">
    <citation type="submission" date="2019-08" db="EMBL/GenBank/DDBJ databases">
        <authorList>
            <person name="Kucharzyk K."/>
            <person name="Murdoch R.W."/>
            <person name="Higgins S."/>
            <person name="Loffler F."/>
        </authorList>
    </citation>
    <scope>NUCLEOTIDE SEQUENCE</scope>
</reference>
<evidence type="ECO:0000256" key="1">
    <source>
        <dbReference type="SAM" id="MobiDB-lite"/>
    </source>
</evidence>
<dbReference type="AlphaFoldDB" id="A0A645CC05"/>
<name>A0A645CC05_9ZZZZ</name>
<gene>
    <name evidence="2" type="ORF">SDC9_121474</name>
</gene>